<feature type="non-terminal residue" evidence="1">
    <location>
        <position position="59"/>
    </location>
</feature>
<evidence type="ECO:0000313" key="2">
    <source>
        <dbReference type="Proteomes" id="UP001152795"/>
    </source>
</evidence>
<keyword evidence="2" id="KW-1185">Reference proteome</keyword>
<accession>A0A6S7GBK6</accession>
<name>A0A6S7GBK6_PARCT</name>
<dbReference type="EMBL" id="CACRXK020001043">
    <property type="protein sequence ID" value="CAB3986619.1"/>
    <property type="molecule type" value="Genomic_DNA"/>
</dbReference>
<gene>
    <name evidence="1" type="ORF">PACLA_8A053276</name>
</gene>
<dbReference type="Proteomes" id="UP001152795">
    <property type="component" value="Unassembled WGS sequence"/>
</dbReference>
<evidence type="ECO:0000313" key="1">
    <source>
        <dbReference type="EMBL" id="CAB3986619.1"/>
    </source>
</evidence>
<sequence length="59" mass="6630">YKSQVQVLDENWYGAELFSREDGQPSIRPNPNDCPEWAAKNKDDNVDGSAQSLILVALH</sequence>
<proteinExistence type="predicted"/>
<comment type="caution">
    <text evidence="1">The sequence shown here is derived from an EMBL/GenBank/DDBJ whole genome shotgun (WGS) entry which is preliminary data.</text>
</comment>
<protein>
    <submittedName>
        <fullName evidence="1">Uncharacterized protein</fullName>
    </submittedName>
</protein>
<organism evidence="1 2">
    <name type="scientific">Paramuricea clavata</name>
    <name type="common">Red gorgonian</name>
    <name type="synonym">Violescent sea-whip</name>
    <dbReference type="NCBI Taxonomy" id="317549"/>
    <lineage>
        <taxon>Eukaryota</taxon>
        <taxon>Metazoa</taxon>
        <taxon>Cnidaria</taxon>
        <taxon>Anthozoa</taxon>
        <taxon>Octocorallia</taxon>
        <taxon>Malacalcyonacea</taxon>
        <taxon>Plexauridae</taxon>
        <taxon>Paramuricea</taxon>
    </lineage>
</organism>
<reference evidence="1" key="1">
    <citation type="submission" date="2020-04" db="EMBL/GenBank/DDBJ databases">
        <authorList>
            <person name="Alioto T."/>
            <person name="Alioto T."/>
            <person name="Gomez Garrido J."/>
        </authorList>
    </citation>
    <scope>NUCLEOTIDE SEQUENCE</scope>
    <source>
        <strain evidence="1">A484AB</strain>
    </source>
</reference>
<dbReference type="AlphaFoldDB" id="A0A6S7GBK6"/>